<dbReference type="PROSITE" id="PS51257">
    <property type="entry name" value="PROKAR_LIPOPROTEIN"/>
    <property type="match status" value="1"/>
</dbReference>
<sequence length="132" mass="14950">MSKTLLVIGAIMFLSACGLQTEHYQGQTSRDDVENMGMNDDATQQTQNPRVVNEPGTTWGLKQDRELMKQAVDQIPGVKVKRLIMEASQVWVTVDVDGAEDLSEEELKDWKTEVKQAIYRAVPRYNTHVKIN</sequence>
<dbReference type="OrthoDB" id="2691655at2"/>
<reference evidence="2 3" key="1">
    <citation type="journal article" date="2003" name="Int. J. Syst. Evol. Microbiol.">
        <title>Halobacillus salinus sp. nov., isolated from a salt lake on the coast of the East Sea in Korea.</title>
        <authorList>
            <person name="Yoon J.H."/>
            <person name="Kang K.H."/>
            <person name="Park Y.H."/>
        </authorList>
    </citation>
    <scope>NUCLEOTIDE SEQUENCE [LARGE SCALE GENOMIC DNA]</scope>
    <source>
        <strain evidence="2 3">HSL-3</strain>
    </source>
</reference>
<comment type="caution">
    <text evidence="2">The sequence shown here is derived from an EMBL/GenBank/DDBJ whole genome shotgun (WGS) entry which is preliminary data.</text>
</comment>
<organism evidence="2 3">
    <name type="scientific">Halobacillus salinus</name>
    <dbReference type="NCBI Taxonomy" id="192814"/>
    <lineage>
        <taxon>Bacteria</taxon>
        <taxon>Bacillati</taxon>
        <taxon>Bacillota</taxon>
        <taxon>Bacilli</taxon>
        <taxon>Bacillales</taxon>
        <taxon>Bacillaceae</taxon>
        <taxon>Halobacillus</taxon>
    </lineage>
</organism>
<feature type="compositionally biased region" description="Polar residues" evidence="1">
    <location>
        <begin position="41"/>
        <end position="50"/>
    </location>
</feature>
<name>A0A4Z0GY27_9BACI</name>
<feature type="region of interest" description="Disordered" evidence="1">
    <location>
        <begin position="25"/>
        <end position="54"/>
    </location>
</feature>
<evidence type="ECO:0000313" key="2">
    <source>
        <dbReference type="EMBL" id="TGB01606.1"/>
    </source>
</evidence>
<dbReference type="EMBL" id="SRJC01000005">
    <property type="protein sequence ID" value="TGB01606.1"/>
    <property type="molecule type" value="Genomic_DNA"/>
</dbReference>
<dbReference type="STRING" id="192814.GCA_900166575_03074"/>
<evidence type="ECO:0008006" key="4">
    <source>
        <dbReference type="Google" id="ProtNLM"/>
    </source>
</evidence>
<evidence type="ECO:0000256" key="1">
    <source>
        <dbReference type="SAM" id="MobiDB-lite"/>
    </source>
</evidence>
<dbReference type="Proteomes" id="UP000297982">
    <property type="component" value="Unassembled WGS sequence"/>
</dbReference>
<dbReference type="AlphaFoldDB" id="A0A4Z0GY27"/>
<protein>
    <recommendedName>
        <fullName evidence="4">Sporulation protein</fullName>
    </recommendedName>
</protein>
<dbReference type="RefSeq" id="WP_079477937.1">
    <property type="nucleotide sequence ID" value="NZ_FVYZ01000003.1"/>
</dbReference>
<keyword evidence="3" id="KW-1185">Reference proteome</keyword>
<gene>
    <name evidence="2" type="ORF">E4663_15735</name>
</gene>
<proteinExistence type="predicted"/>
<accession>A0A4Z0GY27</accession>
<evidence type="ECO:0000313" key="3">
    <source>
        <dbReference type="Proteomes" id="UP000297982"/>
    </source>
</evidence>